<feature type="domain" description="Zinc-ribbon" evidence="2">
    <location>
        <begin position="3"/>
        <end position="24"/>
    </location>
</feature>
<dbReference type="EMBL" id="QXEV01000006">
    <property type="protein sequence ID" value="RIA77790.1"/>
    <property type="molecule type" value="Genomic_DNA"/>
</dbReference>
<proteinExistence type="predicted"/>
<feature type="transmembrane region" description="Helical" evidence="1">
    <location>
        <begin position="97"/>
        <end position="118"/>
    </location>
</feature>
<organism evidence="3 4">
    <name type="scientific">Anaeroplasma bactoclasticum</name>
    <dbReference type="NCBI Taxonomy" id="2088"/>
    <lineage>
        <taxon>Bacteria</taxon>
        <taxon>Bacillati</taxon>
        <taxon>Mycoplasmatota</taxon>
        <taxon>Mollicutes</taxon>
        <taxon>Anaeroplasmatales</taxon>
        <taxon>Anaeroplasmataceae</taxon>
        <taxon>Anaeroplasma</taxon>
    </lineage>
</organism>
<name>A0A397RTY5_9MOLU</name>
<evidence type="ECO:0000259" key="2">
    <source>
        <dbReference type="Pfam" id="PF13240"/>
    </source>
</evidence>
<reference evidence="3 4" key="1">
    <citation type="submission" date="2018-08" db="EMBL/GenBank/DDBJ databases">
        <title>Genomic Encyclopedia of Archaeal and Bacterial Type Strains, Phase II (KMG-II): from individual species to whole genera.</title>
        <authorList>
            <person name="Goeker M."/>
        </authorList>
    </citation>
    <scope>NUCLEOTIDE SEQUENCE [LARGE SCALE GENOMIC DNA]</scope>
    <source>
        <strain evidence="3 4">ATCC 27112</strain>
    </source>
</reference>
<protein>
    <submittedName>
        <fullName evidence="3">Zinc ribbon protein</fullName>
    </submittedName>
</protein>
<dbReference type="RefSeq" id="WP_162849739.1">
    <property type="nucleotide sequence ID" value="NZ_QXEV01000006.1"/>
</dbReference>
<keyword evidence="4" id="KW-1185">Reference proteome</keyword>
<dbReference type="Pfam" id="PF13240">
    <property type="entry name" value="Zn_Ribbon_1"/>
    <property type="match status" value="1"/>
</dbReference>
<feature type="transmembrane region" description="Helical" evidence="1">
    <location>
        <begin position="63"/>
        <end position="85"/>
    </location>
</feature>
<sequence length="122" mass="14043">MRCKNCGFETPNNSNFCSHCGTKIDFEDNFINVEEPKEEPKSKSQEEVIKEQYPDIDMSKASIMWYILGFFVPIAGLIIFFMFLYKKPDLALKARRGALHGFVIDCILLTVFYILVYVRGGV</sequence>
<evidence type="ECO:0000313" key="4">
    <source>
        <dbReference type="Proteomes" id="UP000266506"/>
    </source>
</evidence>
<evidence type="ECO:0000313" key="3">
    <source>
        <dbReference type="EMBL" id="RIA77790.1"/>
    </source>
</evidence>
<keyword evidence="1" id="KW-0472">Membrane</keyword>
<dbReference type="AlphaFoldDB" id="A0A397RTY5"/>
<gene>
    <name evidence="3" type="ORF">EI71_00762</name>
</gene>
<keyword evidence="1" id="KW-1133">Transmembrane helix</keyword>
<dbReference type="InParanoid" id="A0A397RTY5"/>
<accession>A0A397RTY5</accession>
<dbReference type="InterPro" id="IPR026870">
    <property type="entry name" value="Zinc_ribbon_dom"/>
</dbReference>
<evidence type="ECO:0000256" key="1">
    <source>
        <dbReference type="SAM" id="Phobius"/>
    </source>
</evidence>
<keyword evidence="1" id="KW-0812">Transmembrane</keyword>
<dbReference type="Proteomes" id="UP000266506">
    <property type="component" value="Unassembled WGS sequence"/>
</dbReference>
<comment type="caution">
    <text evidence="3">The sequence shown here is derived from an EMBL/GenBank/DDBJ whole genome shotgun (WGS) entry which is preliminary data.</text>
</comment>